<keyword evidence="2" id="KW-1185">Reference proteome</keyword>
<dbReference type="AlphaFoldDB" id="A0A0S4JLW0"/>
<dbReference type="EMBL" id="CYKH01001890">
    <property type="protein sequence ID" value="CUG91108.1"/>
    <property type="molecule type" value="Genomic_DNA"/>
</dbReference>
<evidence type="ECO:0000313" key="2">
    <source>
        <dbReference type="Proteomes" id="UP000051952"/>
    </source>
</evidence>
<dbReference type="VEuPathDB" id="TriTrypDB:BSAL_30240"/>
<dbReference type="Proteomes" id="UP000051952">
    <property type="component" value="Unassembled WGS sequence"/>
</dbReference>
<proteinExistence type="predicted"/>
<protein>
    <submittedName>
        <fullName evidence="1">Uncharacterized protein</fullName>
    </submittedName>
</protein>
<gene>
    <name evidence="1" type="ORF">BSAL_30240</name>
</gene>
<evidence type="ECO:0000313" key="1">
    <source>
        <dbReference type="EMBL" id="CUG91108.1"/>
    </source>
</evidence>
<reference evidence="2" key="1">
    <citation type="submission" date="2015-09" db="EMBL/GenBank/DDBJ databases">
        <authorList>
            <consortium name="Pathogen Informatics"/>
        </authorList>
    </citation>
    <scope>NUCLEOTIDE SEQUENCE [LARGE SCALE GENOMIC DNA]</scope>
    <source>
        <strain evidence="2">Lake Konstanz</strain>
    </source>
</reference>
<sequence length="55" mass="6012">MLLSCYITNFFKEGDADLPKLAKDGGSGGTKQTPFNQASLPINCDLHAIQKEKKK</sequence>
<name>A0A0S4JLW0_BODSA</name>
<accession>A0A0S4JLW0</accession>
<organism evidence="1 2">
    <name type="scientific">Bodo saltans</name>
    <name type="common">Flagellated protozoan</name>
    <dbReference type="NCBI Taxonomy" id="75058"/>
    <lineage>
        <taxon>Eukaryota</taxon>
        <taxon>Discoba</taxon>
        <taxon>Euglenozoa</taxon>
        <taxon>Kinetoplastea</taxon>
        <taxon>Metakinetoplastina</taxon>
        <taxon>Eubodonida</taxon>
        <taxon>Bodonidae</taxon>
        <taxon>Bodo</taxon>
    </lineage>
</organism>